<comment type="caution">
    <text evidence="4">The sequence shown here is derived from an EMBL/GenBank/DDBJ whole genome shotgun (WGS) entry which is preliminary data.</text>
</comment>
<feature type="transmembrane region" description="Helical" evidence="2">
    <location>
        <begin position="237"/>
        <end position="257"/>
    </location>
</feature>
<feature type="chain" id="PRO_5043005015" evidence="3">
    <location>
        <begin position="19"/>
        <end position="783"/>
    </location>
</feature>
<sequence>MKKIILFLLLFNFLFAEGTNNGQGVVSETTKEEMQKIFPNSDDDIDSKNGCSWECRKVNSGYGTQIIGFDFKNGTTFCRVYKNENFDLDLKFNASKTNLSCAKQVYTGLDTELKNYENIDRKINLESIIKWTPSDTKINFAKYLVALATLNPNIIDREKTYNLGELTLKDGIDNFSIKTIQKNQSFMDFLIAPNSVLNQNKGFSASSISLQETSAVDGFNKNNMAYFSNLFLANEKIYQHLQILILVLVGGFFLTSISAEKIQAYLENRGENEGKQKFLHKFYIPMIMIGTFFMPIPEGNGLAHSTIMQNVIRYFALKSTDIADMASAIGGKTYMDKIYKSIGGVNIQGIKALLEKKKENEFLISQGDEIYKKTCSLRYKNQLSAIRESYITSLTDEDKEKIKRFLAEDSNDMAGKNGDISLEACIALEADILKARNEITKINSQMEKIDKLRDNTQKINEMKNLDAYFAVREMQLGWINSLFTPSSAILAEVTMFKEEQGDEDEQKERMIKATKKNIQNTKENINKGDIEISKDDITDSSLGWIAGKLVWMMLPGASTIKDFVMENTGKFMAVIQAAAASTVPIIGTVGGAIVGYITGTVASTITGYAIAIMLIEWTFQKIPLLVCTTASIIIFVSYLVSLIKYFYISPFVVAFSLATKRMDKIIEFLINGMAIFLKPVLIILFIYLSLFINVLVDEFFLFVSVEQFTGIKTSVYNFHTNFIIGAITGLLTIFAKIASAVIMWNLIIKGPSWALSLVGIDGKQSEMISQGMENTLNKRANIV</sequence>
<keyword evidence="2" id="KW-0812">Transmembrane</keyword>
<evidence type="ECO:0000313" key="4">
    <source>
        <dbReference type="EMBL" id="EHB2512526.1"/>
    </source>
</evidence>
<keyword evidence="1" id="KW-0175">Coiled coil</keyword>
<dbReference type="AlphaFoldDB" id="A0AAN3U9B1"/>
<gene>
    <name evidence="4" type="ORF">JYC20_001724</name>
</gene>
<keyword evidence="3" id="KW-0732">Signal</keyword>
<feature type="transmembrane region" description="Helical" evidence="2">
    <location>
        <begin position="278"/>
        <end position="296"/>
    </location>
</feature>
<organism evidence="4 5">
    <name type="scientific">Campylobacter jejuni</name>
    <dbReference type="NCBI Taxonomy" id="197"/>
    <lineage>
        <taxon>Bacteria</taxon>
        <taxon>Pseudomonadati</taxon>
        <taxon>Campylobacterota</taxon>
        <taxon>Epsilonproteobacteria</taxon>
        <taxon>Campylobacterales</taxon>
        <taxon>Campylobacteraceae</taxon>
        <taxon>Campylobacter</taxon>
    </lineage>
</organism>
<proteinExistence type="predicted"/>
<protein>
    <submittedName>
        <fullName evidence="4">MFS transporter</fullName>
    </submittedName>
</protein>
<keyword evidence="2" id="KW-1133">Transmembrane helix</keyword>
<feature type="transmembrane region" description="Helical" evidence="2">
    <location>
        <begin position="675"/>
        <end position="696"/>
    </location>
</feature>
<evidence type="ECO:0000256" key="2">
    <source>
        <dbReference type="SAM" id="Phobius"/>
    </source>
</evidence>
<accession>A0AAN3U9B1</accession>
<name>A0AAN3U9B1_CAMJU</name>
<feature type="coiled-coil region" evidence="1">
    <location>
        <begin position="435"/>
        <end position="462"/>
    </location>
</feature>
<evidence type="ECO:0000313" key="5">
    <source>
        <dbReference type="Proteomes" id="UP000735326"/>
    </source>
</evidence>
<feature type="transmembrane region" description="Helical" evidence="2">
    <location>
        <begin position="722"/>
        <end position="747"/>
    </location>
</feature>
<evidence type="ECO:0000256" key="3">
    <source>
        <dbReference type="SAM" id="SignalP"/>
    </source>
</evidence>
<dbReference type="EMBL" id="AAYVUT010000013">
    <property type="protein sequence ID" value="EHB2512526.1"/>
    <property type="molecule type" value="Genomic_DNA"/>
</dbReference>
<feature type="signal peptide" evidence="3">
    <location>
        <begin position="1"/>
        <end position="18"/>
    </location>
</feature>
<feature type="transmembrane region" description="Helical" evidence="2">
    <location>
        <begin position="593"/>
        <end position="615"/>
    </location>
</feature>
<evidence type="ECO:0000256" key="1">
    <source>
        <dbReference type="SAM" id="Coils"/>
    </source>
</evidence>
<dbReference type="Proteomes" id="UP000735326">
    <property type="component" value="Unassembled WGS sequence"/>
</dbReference>
<keyword evidence="2" id="KW-0472">Membrane</keyword>
<reference evidence="4" key="1">
    <citation type="submission" date="2021-02" db="EMBL/GenBank/DDBJ databases">
        <authorList>
            <consortium name="PulseNet: The National Subtyping Network for Foodborne Disease Surveillance"/>
        </authorList>
    </citation>
    <scope>NUCLEOTIDE SEQUENCE</scope>
    <source>
        <strain evidence="4">PNUSAC020384</strain>
    </source>
</reference>